<proteinExistence type="predicted"/>
<feature type="compositionally biased region" description="Acidic residues" evidence="1">
    <location>
        <begin position="171"/>
        <end position="194"/>
    </location>
</feature>
<dbReference type="Proteomes" id="UP000001319">
    <property type="component" value="Plasmid pFMC"/>
</dbReference>
<feature type="compositionally biased region" description="Acidic residues" evidence="1">
    <location>
        <begin position="200"/>
        <end position="220"/>
    </location>
</feature>
<dbReference type="RefSeq" id="WP_012289918.1">
    <property type="nucleotide sequence ID" value="NC_010371.1"/>
</dbReference>
<name>B0S4G4_FINM2</name>
<evidence type="ECO:0000256" key="1">
    <source>
        <dbReference type="SAM" id="MobiDB-lite"/>
    </source>
</evidence>
<organism evidence="2 3">
    <name type="scientific">Finegoldia magna (strain ATCC 29328 / DSM 20472 / WAL 2508)</name>
    <name type="common">Peptostreptococcus magnus</name>
    <dbReference type="NCBI Taxonomy" id="334413"/>
    <lineage>
        <taxon>Bacteria</taxon>
        <taxon>Bacillati</taxon>
        <taxon>Bacillota</taxon>
        <taxon>Tissierellia</taxon>
        <taxon>Tissierellales</taxon>
        <taxon>Peptoniphilaceae</taxon>
        <taxon>Finegoldia</taxon>
    </lineage>
</organism>
<evidence type="ECO:0000313" key="3">
    <source>
        <dbReference type="Proteomes" id="UP000001319"/>
    </source>
</evidence>
<accession>B0S4G4</accession>
<sequence>MEKKTWRFYFTEDDYRQMRASRMSVALLSAFAFDADKKNTDPIDKYILNNTGLKLYNDEIKDVLTMQLYIVSKLEETFDDLGNKQYTEDELKEIYKQQFDDALENVVADFYINDNATPYREIFNPILSVQMDANDESSKEIIDSIEETINKAQEDSLPKIELPDELKIQEENEDEVLNEDLIEEVDLNTEEETDSNTSEEKEDELEKDTDGEEKSEDNKEDEGPSSIKVEM</sequence>
<protein>
    <submittedName>
        <fullName evidence="2">Uncharacterized protein</fullName>
    </submittedName>
</protein>
<feature type="region of interest" description="Disordered" evidence="1">
    <location>
        <begin position="155"/>
        <end position="231"/>
    </location>
</feature>
<dbReference type="KEGG" id="fma:FMG_P0106"/>
<feature type="compositionally biased region" description="Basic and acidic residues" evidence="1">
    <location>
        <begin position="155"/>
        <end position="170"/>
    </location>
</feature>
<dbReference type="HOGENOM" id="CLU_1198342_0_0_9"/>
<gene>
    <name evidence="2" type="ordered locus">FMG_P0106</name>
</gene>
<keyword evidence="2" id="KW-0614">Plasmid</keyword>
<dbReference type="AlphaFoldDB" id="B0S4G4"/>
<dbReference type="EMBL" id="AP008972">
    <property type="protein sequence ID" value="BAG09155.1"/>
    <property type="molecule type" value="Genomic_DNA"/>
</dbReference>
<geneLocation type="plasmid" evidence="2 3">
    <name>pFMC</name>
</geneLocation>
<reference evidence="2 3" key="1">
    <citation type="journal article" date="2008" name="DNA Res.">
        <title>Complete genome sequence of Finegoldia magna, an anaerobic opportunistic pathogen.</title>
        <authorList>
            <person name="Goto T."/>
            <person name="Yamashita A."/>
            <person name="Hirakawa H."/>
            <person name="Matsutani M."/>
            <person name="Todo K."/>
            <person name="Ohshima K."/>
            <person name="Toh H."/>
            <person name="Miyamoto K."/>
            <person name="Kuhara S."/>
            <person name="Hattori M."/>
            <person name="Shimizu T."/>
            <person name="Akimoto S."/>
        </authorList>
    </citation>
    <scope>NUCLEOTIDE SEQUENCE [LARGE SCALE GENOMIC DNA]</scope>
    <source>
        <strain evidence="3">ATCC 29328 / DSM 20472 / WAL 2508</strain>
        <plasmid evidence="2 3">pFMC</plasmid>
    </source>
</reference>
<evidence type="ECO:0000313" key="2">
    <source>
        <dbReference type="EMBL" id="BAG09155.1"/>
    </source>
</evidence>
<keyword evidence="3" id="KW-1185">Reference proteome</keyword>